<feature type="domain" description="DUF2779" evidence="1">
    <location>
        <begin position="450"/>
        <end position="618"/>
    </location>
</feature>
<dbReference type="OrthoDB" id="9783873at2"/>
<keyword evidence="3" id="KW-1185">Reference proteome</keyword>
<dbReference type="KEGG" id="mans:FRW55_00670"/>
<reference evidence="2 3" key="1">
    <citation type="journal article" date="2019" name="Microbiol. Resour. Announc.">
        <title>Complete Genome Sequences of Three Mycoplasma anserisalpingitis (Mycoplasma sp. 1220) Strains.</title>
        <authorList>
            <person name="Grozner D."/>
            <person name="Forro B."/>
            <person name="Kovacs A.B."/>
            <person name="Marton S."/>
            <person name="Banyai K."/>
            <person name="Kreizinger Z."/>
            <person name="Sulyok K.M."/>
            <person name="Gyuranecz M."/>
        </authorList>
    </citation>
    <scope>NUCLEOTIDE SEQUENCE [LARGE SCALE GENOMIC DNA]</scope>
    <source>
        <strain evidence="2 3">ATCC:BAA-2147</strain>
    </source>
</reference>
<dbReference type="AlphaFoldDB" id="A0A5B8JWL9"/>
<dbReference type="RefSeq" id="WP_146368305.1">
    <property type="nucleotide sequence ID" value="NZ_CP042295.1"/>
</dbReference>
<dbReference type="Pfam" id="PF11074">
    <property type="entry name" value="DUF2779"/>
    <property type="match status" value="1"/>
</dbReference>
<evidence type="ECO:0000259" key="1">
    <source>
        <dbReference type="Pfam" id="PF11074"/>
    </source>
</evidence>
<organism evidence="2 3">
    <name type="scientific">Mycoplasma anserisalpingitidis</name>
    <dbReference type="NCBI Taxonomy" id="519450"/>
    <lineage>
        <taxon>Bacteria</taxon>
        <taxon>Bacillati</taxon>
        <taxon>Mycoplasmatota</taxon>
        <taxon>Mollicutes</taxon>
        <taxon>Mycoplasmataceae</taxon>
        <taxon>Mycoplasma</taxon>
    </lineage>
</organism>
<sequence>MAKQLKKINFNNFRLYNSGLKVLSWFNNFEETTIELYKQIWDNDANSDELLDFINSSDNDEEEINELHKDLSFDDDETFEADIKIQNKNFEKYVNQALEFYLFKNDIKDKNEVGYISSNLCQEDKIKQTIEHINNPKIKFIFNPVLGYIINKNNYDYLISSSVFGYDKITKKIVYIKYSKGTSQEFYLKGLYDYSIYKKIGLDVKDISIICIDGLKYKYDNIVKNIVNFAEVRGVWHGKDKPKLDKNAKDIQKFNLKINGFIYEKASQFGSKFDLPLIFWVERNLIPNVSSFKISGELETGYFVNFEKIISDSIDIINEPFGAIIDNIIENEKYVNNYQLIINEVVNHFLNLNIDELKNKISSENYEDLNFYEEMTKLKWLRGEEINSLCLILMGKIHHQNGFNLYGKRNKFNLYNVKTIDDNFAKLPYFTTTEALNIIKNIHIKDSITVWYDYEGFSSIIPLINGVGPNLQIPNQVSVIKTVNGKRIWNTNIVVDTKNIKLINLVELIENIYDKNSNAYVVFNKTYENTRNKEIAKLVVQTIQKVERYEYLCDIEDPKRHEFYEKYNLKDDIEFVEEFIKKGYVDDNNNADYLKFNKLVDHIINNTVDLADVFKYNSLTNELIQKTDYFEFITNDKHIQKPKNLKKYSFDDIKEKIVLLKKDMSKNIDVCNAKLAFVFTNYLKNKYSIKKIENFITSNDLQLKTRIKPYKTLEIQNGTMAMNEAIKRHAGITGEFAWQEISKSLKEYCENDVIAMIMVYELIMEIFRTLTNNISDFEYKIRLESIKNDGKYIINDDFNVEFLDR</sequence>
<accession>A0A5B8JWL9</accession>
<protein>
    <submittedName>
        <fullName evidence="2">DUF2779 domain-containing protein</fullName>
    </submittedName>
</protein>
<dbReference type="InterPro" id="IPR021301">
    <property type="entry name" value="DUF2779"/>
</dbReference>
<evidence type="ECO:0000313" key="2">
    <source>
        <dbReference type="EMBL" id="QDY86681.1"/>
    </source>
</evidence>
<dbReference type="NCBIfam" id="NF045869">
    <property type="entry name" value="UU173_fam"/>
    <property type="match status" value="1"/>
</dbReference>
<dbReference type="Proteomes" id="UP000318927">
    <property type="component" value="Chromosome"/>
</dbReference>
<proteinExistence type="predicted"/>
<name>A0A5B8JWL9_9MOLU</name>
<gene>
    <name evidence="2" type="ORF">FRW55_00670</name>
</gene>
<dbReference type="EMBL" id="CP042295">
    <property type="protein sequence ID" value="QDY86681.1"/>
    <property type="molecule type" value="Genomic_DNA"/>
</dbReference>
<evidence type="ECO:0000313" key="3">
    <source>
        <dbReference type="Proteomes" id="UP000318927"/>
    </source>
</evidence>